<reference evidence="2 3" key="1">
    <citation type="submission" date="2024-07" db="EMBL/GenBank/DDBJ databases">
        <title>Enhanced genomic and transcriptomic resources for Trichinella pseudospiralis and T. spiralis underpin the discovery of pronounced molecular differences between stages and species.</title>
        <authorList>
            <person name="Pasi K.K."/>
            <person name="La Rosa G."/>
            <person name="Gomez-Morales M.A."/>
            <person name="Tosini F."/>
            <person name="Sumanam S."/>
            <person name="Young N.D."/>
            <person name="Chang B.C."/>
            <person name="Robin G.B."/>
        </authorList>
    </citation>
    <scope>NUCLEOTIDE SEQUENCE [LARGE SCALE GENOMIC DNA]</scope>
    <source>
        <strain evidence="2">ISS534</strain>
    </source>
</reference>
<comment type="caution">
    <text evidence="2">The sequence shown here is derived from an EMBL/GenBank/DDBJ whole genome shotgun (WGS) entry which is preliminary data.</text>
</comment>
<name>A0ABR3K5G9_TRISP</name>
<evidence type="ECO:0000313" key="3">
    <source>
        <dbReference type="Proteomes" id="UP001558632"/>
    </source>
</evidence>
<feature type="coiled-coil region" evidence="1">
    <location>
        <begin position="38"/>
        <end position="65"/>
    </location>
</feature>
<evidence type="ECO:0000256" key="1">
    <source>
        <dbReference type="SAM" id="Coils"/>
    </source>
</evidence>
<protein>
    <submittedName>
        <fullName evidence="2">C-Maf-inducing protein</fullName>
    </submittedName>
</protein>
<proteinExistence type="predicted"/>
<evidence type="ECO:0000313" key="2">
    <source>
        <dbReference type="EMBL" id="KAL1229666.1"/>
    </source>
</evidence>
<accession>A0ABR3K5G9</accession>
<dbReference type="Proteomes" id="UP001558632">
    <property type="component" value="Unassembled WGS sequence"/>
</dbReference>
<keyword evidence="1" id="KW-0175">Coiled coil</keyword>
<sequence>MHSPQCFESSFSYIIMHHSATSEEVAETWEEDDTGKRLDQVIRRRKKLKEMSEKMEATAHLLQKDGNGVQPEPLELQMKSRLLLSLSSWHIPQLKNVWFLTWRRETVFLGNHQPVFRNGNKVTVPEGIGTRYAPNMKRKS</sequence>
<dbReference type="EMBL" id="JBEUSY010000486">
    <property type="protein sequence ID" value="KAL1229666.1"/>
    <property type="molecule type" value="Genomic_DNA"/>
</dbReference>
<gene>
    <name evidence="2" type="ORF">TSPI_10821</name>
</gene>
<keyword evidence="3" id="KW-1185">Reference proteome</keyword>
<organism evidence="2 3">
    <name type="scientific">Trichinella spiralis</name>
    <name type="common">Trichina worm</name>
    <dbReference type="NCBI Taxonomy" id="6334"/>
    <lineage>
        <taxon>Eukaryota</taxon>
        <taxon>Metazoa</taxon>
        <taxon>Ecdysozoa</taxon>
        <taxon>Nematoda</taxon>
        <taxon>Enoplea</taxon>
        <taxon>Dorylaimia</taxon>
        <taxon>Trichinellida</taxon>
        <taxon>Trichinellidae</taxon>
        <taxon>Trichinella</taxon>
    </lineage>
</organism>